<feature type="domain" description="Cation efflux protein transmembrane" evidence="7">
    <location>
        <begin position="11"/>
        <end position="216"/>
    </location>
</feature>
<dbReference type="EMBL" id="BAAAZE010000008">
    <property type="protein sequence ID" value="GAA4024506.1"/>
    <property type="molecule type" value="Genomic_DNA"/>
</dbReference>
<proteinExistence type="predicted"/>
<gene>
    <name evidence="8" type="ORF">GCM10022212_22650</name>
</gene>
<evidence type="ECO:0000313" key="8">
    <source>
        <dbReference type="EMBL" id="GAA4024506.1"/>
    </source>
</evidence>
<protein>
    <submittedName>
        <fullName evidence="8">Cation diffusion facilitator family transporter</fullName>
    </submittedName>
</protein>
<dbReference type="PANTHER" id="PTHR13414">
    <property type="entry name" value="HUEL-CATION TRANSPORTER"/>
    <property type="match status" value="1"/>
</dbReference>
<feature type="transmembrane region" description="Helical" evidence="6">
    <location>
        <begin position="191"/>
        <end position="208"/>
    </location>
</feature>
<keyword evidence="2" id="KW-0813">Transport</keyword>
<feature type="transmembrane region" description="Helical" evidence="6">
    <location>
        <begin position="157"/>
        <end position="179"/>
    </location>
</feature>
<dbReference type="SUPFAM" id="SSF160240">
    <property type="entry name" value="Cation efflux protein cytoplasmic domain-like"/>
    <property type="match status" value="1"/>
</dbReference>
<evidence type="ECO:0000256" key="2">
    <source>
        <dbReference type="ARBA" id="ARBA00022448"/>
    </source>
</evidence>
<dbReference type="RefSeq" id="WP_344763414.1">
    <property type="nucleotide sequence ID" value="NZ_BAAAZE010000008.1"/>
</dbReference>
<comment type="subcellular location">
    <subcellularLocation>
        <location evidence="1">Membrane</location>
        <topology evidence="1">Multi-pass membrane protein</topology>
    </subcellularLocation>
</comment>
<keyword evidence="5 6" id="KW-0472">Membrane</keyword>
<dbReference type="Proteomes" id="UP001501353">
    <property type="component" value="Unassembled WGS sequence"/>
</dbReference>
<dbReference type="Gene3D" id="1.20.1510.10">
    <property type="entry name" value="Cation efflux protein transmembrane domain"/>
    <property type="match status" value="1"/>
</dbReference>
<comment type="caution">
    <text evidence="8">The sequence shown here is derived from an EMBL/GenBank/DDBJ whole genome shotgun (WGS) entry which is preliminary data.</text>
</comment>
<evidence type="ECO:0000256" key="4">
    <source>
        <dbReference type="ARBA" id="ARBA00022989"/>
    </source>
</evidence>
<dbReference type="InterPro" id="IPR058533">
    <property type="entry name" value="Cation_efflux_TM"/>
</dbReference>
<dbReference type="Pfam" id="PF01545">
    <property type="entry name" value="Cation_efflux"/>
    <property type="match status" value="1"/>
</dbReference>
<evidence type="ECO:0000256" key="5">
    <source>
        <dbReference type="ARBA" id="ARBA00023136"/>
    </source>
</evidence>
<dbReference type="InterPro" id="IPR040177">
    <property type="entry name" value="SLC30A9"/>
</dbReference>
<evidence type="ECO:0000256" key="3">
    <source>
        <dbReference type="ARBA" id="ARBA00022692"/>
    </source>
</evidence>
<dbReference type="SUPFAM" id="SSF161111">
    <property type="entry name" value="Cation efflux protein transmembrane domain-like"/>
    <property type="match status" value="1"/>
</dbReference>
<feature type="transmembrane region" description="Helical" evidence="6">
    <location>
        <begin position="6"/>
        <end position="25"/>
    </location>
</feature>
<dbReference type="InterPro" id="IPR036837">
    <property type="entry name" value="Cation_efflux_CTD_sf"/>
</dbReference>
<dbReference type="NCBIfam" id="TIGR01297">
    <property type="entry name" value="CDF"/>
    <property type="match status" value="1"/>
</dbReference>
<dbReference type="InterPro" id="IPR027469">
    <property type="entry name" value="Cation_efflux_TMD_sf"/>
</dbReference>
<evidence type="ECO:0000256" key="6">
    <source>
        <dbReference type="SAM" id="Phobius"/>
    </source>
</evidence>
<dbReference type="PANTHER" id="PTHR13414:SF9">
    <property type="entry name" value="PROTON-COUPLED ZINC ANTIPORTER SLC30A9, MITOCHONDRIAL"/>
    <property type="match status" value="1"/>
</dbReference>
<evidence type="ECO:0000259" key="7">
    <source>
        <dbReference type="Pfam" id="PF01545"/>
    </source>
</evidence>
<reference evidence="9" key="1">
    <citation type="journal article" date="2019" name="Int. J. Syst. Evol. Microbiol.">
        <title>The Global Catalogue of Microorganisms (GCM) 10K type strain sequencing project: providing services to taxonomists for standard genome sequencing and annotation.</title>
        <authorList>
            <consortium name="The Broad Institute Genomics Platform"/>
            <consortium name="The Broad Institute Genome Sequencing Center for Infectious Disease"/>
            <person name="Wu L."/>
            <person name="Ma J."/>
        </authorList>
    </citation>
    <scope>NUCLEOTIDE SEQUENCE [LARGE SCALE GENOMIC DNA]</scope>
    <source>
        <strain evidence="9">JCM 16673</strain>
    </source>
</reference>
<evidence type="ECO:0000313" key="9">
    <source>
        <dbReference type="Proteomes" id="UP001501353"/>
    </source>
</evidence>
<keyword evidence="4 6" id="KW-1133">Transmembrane helix</keyword>
<keyword evidence="3 6" id="KW-0812">Transmembrane</keyword>
<keyword evidence="9" id="KW-1185">Reference proteome</keyword>
<evidence type="ECO:0000256" key="1">
    <source>
        <dbReference type="ARBA" id="ARBA00004141"/>
    </source>
</evidence>
<feature type="transmembrane region" description="Helical" evidence="6">
    <location>
        <begin position="74"/>
        <end position="95"/>
    </location>
</feature>
<name>A0ABP7TDZ9_9BURK</name>
<accession>A0ABP7TDZ9</accession>
<feature type="transmembrane region" description="Helical" evidence="6">
    <location>
        <begin position="115"/>
        <end position="136"/>
    </location>
</feature>
<sequence length="308" mass="32408">MSDSRIVLYGAIASNVAIAVTKFIVAGITGSSAMLSEAIHSTVDSGNGLLLLVGLKRSQRPPDAEHPFGYGKELYFWSLIVAVLIFGAGGGISAYEGVLHMLHPEPMTDPTWNYVVLGAAAVFEGASFAIALRALLKKQGDQSFWKALRASKDPGAFTVFAEDSAALAGLLLAAAGIYFSHRFAMPILDGAASVAIGILLFAVATLLIHESRSLLVGEGVNPETAAAIRLLALDDPAVVSAAPPLTMYFGPDEVLVTLDVRFRQGATGNEVVAAVGRIERTIRARFGMVKRIYIEANPLAAAICDTPP</sequence>
<organism evidence="8 9">
    <name type="scientific">Actimicrobium antarcticum</name>
    <dbReference type="NCBI Taxonomy" id="1051899"/>
    <lineage>
        <taxon>Bacteria</taxon>
        <taxon>Pseudomonadati</taxon>
        <taxon>Pseudomonadota</taxon>
        <taxon>Betaproteobacteria</taxon>
        <taxon>Burkholderiales</taxon>
        <taxon>Oxalobacteraceae</taxon>
        <taxon>Actimicrobium</taxon>
    </lineage>
</organism>
<dbReference type="InterPro" id="IPR002524">
    <property type="entry name" value="Cation_efflux"/>
</dbReference>